<dbReference type="EMBL" id="CAUYUJ010004965">
    <property type="protein sequence ID" value="CAK0811722.1"/>
    <property type="molecule type" value="Genomic_DNA"/>
</dbReference>
<keyword evidence="1" id="KW-0862">Zinc</keyword>
<dbReference type="PROSITE" id="PS50158">
    <property type="entry name" value="ZF_CCHC"/>
    <property type="match status" value="1"/>
</dbReference>
<feature type="domain" description="CCHC-type" evidence="3">
    <location>
        <begin position="301"/>
        <end position="317"/>
    </location>
</feature>
<reference evidence="4" key="1">
    <citation type="submission" date="2023-10" db="EMBL/GenBank/DDBJ databases">
        <authorList>
            <person name="Chen Y."/>
            <person name="Shah S."/>
            <person name="Dougan E. K."/>
            <person name="Thang M."/>
            <person name="Chan C."/>
        </authorList>
    </citation>
    <scope>NUCLEOTIDE SEQUENCE [LARGE SCALE GENOMIC DNA]</scope>
</reference>
<dbReference type="SUPFAM" id="SSF57756">
    <property type="entry name" value="Retrovirus zinc finger-like domains"/>
    <property type="match status" value="1"/>
</dbReference>
<evidence type="ECO:0000313" key="4">
    <source>
        <dbReference type="EMBL" id="CAK0811722.1"/>
    </source>
</evidence>
<gene>
    <name evidence="4" type="ORF">PCOR1329_LOCUS16228</name>
</gene>
<proteinExistence type="predicted"/>
<evidence type="ECO:0000313" key="5">
    <source>
        <dbReference type="Proteomes" id="UP001189429"/>
    </source>
</evidence>
<evidence type="ECO:0000259" key="3">
    <source>
        <dbReference type="PROSITE" id="PS50158"/>
    </source>
</evidence>
<feature type="non-terminal residue" evidence="4">
    <location>
        <position position="1"/>
    </location>
</feature>
<evidence type="ECO:0000256" key="1">
    <source>
        <dbReference type="PROSITE-ProRule" id="PRU00047"/>
    </source>
</evidence>
<feature type="region of interest" description="Disordered" evidence="2">
    <location>
        <begin position="729"/>
        <end position="765"/>
    </location>
</feature>
<feature type="region of interest" description="Disordered" evidence="2">
    <location>
        <begin position="691"/>
        <end position="710"/>
    </location>
</feature>
<dbReference type="InterPro" id="IPR036875">
    <property type="entry name" value="Znf_CCHC_sf"/>
</dbReference>
<name>A0ABN9R431_9DINO</name>
<dbReference type="SMART" id="SM00343">
    <property type="entry name" value="ZnF_C2HC"/>
    <property type="match status" value="1"/>
</dbReference>
<dbReference type="Proteomes" id="UP001189429">
    <property type="component" value="Unassembled WGS sequence"/>
</dbReference>
<protein>
    <recommendedName>
        <fullName evidence="3">CCHC-type domain-containing protein</fullName>
    </recommendedName>
</protein>
<comment type="caution">
    <text evidence="4">The sequence shown here is derived from an EMBL/GenBank/DDBJ whole genome shotgun (WGS) entry which is preliminary data.</text>
</comment>
<keyword evidence="5" id="KW-1185">Reference proteome</keyword>
<keyword evidence="1" id="KW-0479">Metal-binding</keyword>
<dbReference type="Gene3D" id="4.10.60.10">
    <property type="entry name" value="Zinc finger, CCHC-type"/>
    <property type="match status" value="1"/>
</dbReference>
<keyword evidence="1" id="KW-0863">Zinc-finger</keyword>
<sequence>APGDEVNRDYSAPPTWHGLENLELYLASLKSWDGRTAFKAETRAGRVIETFPIELQARFKSIRHLTDESDGLSKVIDHLKLLNGERPGDKEREAHNQALFDYSIKKGESLTDYVIRRDQQIAAAEWLGLTLPDTVKARYYEEGANLNPQLRLNLRTLMAGKRTVEAVRSALLELDITERQTLPKPQAPAQARSFATTVPVLDEAGDYECDACDDSECFGLYEMEFDEQELATILVSLDSQDLDEEHIMEVFAEVTLPQRRRTWAESRQLKTNRKVDRDFFDRSKGKGTKKVTRDDFKKRSRCSNCGEKGHWREDCRRPYRSKADRLKSESSRPAAVNKGPDKKPAQSSFYFNLDYDATHSGTSWAAILDESGQVGSLSAAAATAGQVDQQERDLGQVDLEMLAAATLQDMDEYALVDTAAGQALIGTPDIDKLRAAFKKKGFEIHFVDTDRVPTANGPGQVTYQMLDSEFSACSVVESIWVDGIPSETLSFTGRWIGYTEFPTERSNQDLGEGLQRGTCGRHQALKAQRDDFQPDEDLEVIPENTEEDPDSELEMNWDQTPDPWIDGMLSSINYEEESMTAVEKELFFEGAFLLSPAARTWRRWSIKMMLYLRVCAISRLSAIVAPRMSKVKSEEEEAKASCSHPMEARWSGGNGYGYYTKCRICDTRLSFVRKTKEEIEETKRKVLAKRESKTKVEKEESPAEIKVEPPPRYKAPSRYVEFCDGVPVKPPPPTARKSLPVTKPRAISSAAGSGGAASSSSGNLSNIEKGFETMQWMMVEDRKERQQQMDLLISAMKGLGALRPAAAPQEDEES</sequence>
<evidence type="ECO:0000256" key="2">
    <source>
        <dbReference type="SAM" id="MobiDB-lite"/>
    </source>
</evidence>
<organism evidence="4 5">
    <name type="scientific">Prorocentrum cordatum</name>
    <dbReference type="NCBI Taxonomy" id="2364126"/>
    <lineage>
        <taxon>Eukaryota</taxon>
        <taxon>Sar</taxon>
        <taxon>Alveolata</taxon>
        <taxon>Dinophyceae</taxon>
        <taxon>Prorocentrales</taxon>
        <taxon>Prorocentraceae</taxon>
        <taxon>Prorocentrum</taxon>
    </lineage>
</organism>
<accession>A0ABN9R431</accession>
<feature type="compositionally biased region" description="Low complexity" evidence="2">
    <location>
        <begin position="748"/>
        <end position="762"/>
    </location>
</feature>
<dbReference type="InterPro" id="IPR001878">
    <property type="entry name" value="Znf_CCHC"/>
</dbReference>
<feature type="region of interest" description="Disordered" evidence="2">
    <location>
        <begin position="322"/>
        <end position="344"/>
    </location>
</feature>